<evidence type="ECO:0000256" key="3">
    <source>
        <dbReference type="ARBA" id="ARBA00023015"/>
    </source>
</evidence>
<keyword evidence="2" id="KW-0067">ATP-binding</keyword>
<dbReference type="InterPro" id="IPR027417">
    <property type="entry name" value="P-loop_NTPase"/>
</dbReference>
<dbReference type="InterPro" id="IPR013655">
    <property type="entry name" value="PAS_fold_3"/>
</dbReference>
<dbReference type="SMART" id="SM00091">
    <property type="entry name" value="PAS"/>
    <property type="match status" value="1"/>
</dbReference>
<dbReference type="PROSITE" id="PS00676">
    <property type="entry name" value="SIGMA54_INTERACT_2"/>
    <property type="match status" value="1"/>
</dbReference>
<protein>
    <submittedName>
        <fullName evidence="10">PAS domain S-box protein</fullName>
    </submittedName>
</protein>
<dbReference type="InterPro" id="IPR003593">
    <property type="entry name" value="AAA+_ATPase"/>
</dbReference>
<dbReference type="Gene3D" id="1.10.10.60">
    <property type="entry name" value="Homeodomain-like"/>
    <property type="match status" value="1"/>
</dbReference>
<evidence type="ECO:0000256" key="5">
    <source>
        <dbReference type="ARBA" id="ARBA00023163"/>
    </source>
</evidence>
<dbReference type="InterPro" id="IPR009057">
    <property type="entry name" value="Homeodomain-like_sf"/>
</dbReference>
<dbReference type="RefSeq" id="WP_005027628.1">
    <property type="nucleotide sequence ID" value="NZ_KE150238.1"/>
</dbReference>
<keyword evidence="1" id="KW-0547">Nucleotide-binding</keyword>
<evidence type="ECO:0000256" key="1">
    <source>
        <dbReference type="ARBA" id="ARBA00022741"/>
    </source>
</evidence>
<dbReference type="InterPro" id="IPR001789">
    <property type="entry name" value="Sig_transdc_resp-reg_receiver"/>
</dbReference>
<dbReference type="HOGENOM" id="CLU_000445_0_6_7"/>
<gene>
    <name evidence="10" type="ORF">HMPREF0179_01917</name>
</gene>
<dbReference type="GO" id="GO:0043565">
    <property type="term" value="F:sequence-specific DNA binding"/>
    <property type="evidence" value="ECO:0007669"/>
    <property type="project" value="InterPro"/>
</dbReference>
<accession>E5Y6T2</accession>
<dbReference type="PROSITE" id="PS50110">
    <property type="entry name" value="RESPONSE_REGULATORY"/>
    <property type="match status" value="1"/>
</dbReference>
<dbReference type="InterPro" id="IPR058031">
    <property type="entry name" value="AAA_lid_NorR"/>
</dbReference>
<keyword evidence="3" id="KW-0805">Transcription regulation</keyword>
<dbReference type="InterPro" id="IPR025943">
    <property type="entry name" value="Sigma_54_int_dom_ATP-bd_2"/>
</dbReference>
<evidence type="ECO:0000259" key="8">
    <source>
        <dbReference type="PROSITE" id="PS50110"/>
    </source>
</evidence>
<dbReference type="PROSITE" id="PS50045">
    <property type="entry name" value="SIGMA54_INTERACT_4"/>
    <property type="match status" value="1"/>
</dbReference>
<dbReference type="InterPro" id="IPR000014">
    <property type="entry name" value="PAS"/>
</dbReference>
<keyword evidence="6" id="KW-0597">Phosphoprotein</keyword>
<sequence>MQPNKPVVLVVDDDPVNLDILVQTLEQDYFLIIAKNGKRALDLAFSHHPDLILLDILMPEMDGFEVCQRLKADKETDGIPVIFLSVMESPGQKHRGFEVGGVDYVTKPFHADEVLARVRTHITNKRLREELESHNMLIGMELHEKSRQLETLMNNLPGLAYQGEHSPDRKVRFVSQGVTRLTGYTPEHFMGPDGMGLLALVHPDDRAHVSETLENALRKKEPFELTYRIITSWNEEKWVWEQGAGVHAGGAGEQAPLLVEGFINDVTEKQKQDNTIRQENKELRERLKARCSGDIVGNSPQITAVFDLIAKAAAVDDNVVVYGESGTGKELAARAIHDGSSRYQQPFVAVNCGAIPESLFESELFGYKKGAFTGATADKKGYLDQADGGTLFLDELGEISLMGQVKLLRAIEHGGFTPVGGTQIHRPDVRIIAATNRDLLERVNEGAMRRDFYYRIHVIPIHLPPLRERKADIPLLVEHFLKAYPSNKRFEYMDSEMLHAFMLYDWPGNVRELQNVLYQYLSLGTARLGDTVIGETTAQAAASEAPEDSLTLAEALSRFEKVYLLNALKKNNWKRGPTADSLGMDRRTLFRKMKDFGLEKE</sequence>
<evidence type="ECO:0000256" key="6">
    <source>
        <dbReference type="PROSITE-ProRule" id="PRU00169"/>
    </source>
</evidence>
<comment type="caution">
    <text evidence="10">The sequence shown here is derived from an EMBL/GenBank/DDBJ whole genome shotgun (WGS) entry which is preliminary data.</text>
</comment>
<dbReference type="Pfam" id="PF00158">
    <property type="entry name" value="Sigma54_activat"/>
    <property type="match status" value="1"/>
</dbReference>
<dbReference type="InterPro" id="IPR002197">
    <property type="entry name" value="HTH_Fis"/>
</dbReference>
<proteinExistence type="predicted"/>
<dbReference type="SUPFAM" id="SSF52540">
    <property type="entry name" value="P-loop containing nucleoside triphosphate hydrolases"/>
    <property type="match status" value="1"/>
</dbReference>
<dbReference type="Pfam" id="PF25601">
    <property type="entry name" value="AAA_lid_14"/>
    <property type="match status" value="1"/>
</dbReference>
<dbReference type="GO" id="GO:0005524">
    <property type="term" value="F:ATP binding"/>
    <property type="evidence" value="ECO:0007669"/>
    <property type="project" value="UniProtKB-KW"/>
</dbReference>
<feature type="domain" description="Sigma-54 factor interaction" evidence="7">
    <location>
        <begin position="295"/>
        <end position="522"/>
    </location>
</feature>
<feature type="modified residue" description="4-aspartylphosphate" evidence="6">
    <location>
        <position position="55"/>
    </location>
</feature>
<dbReference type="GeneID" id="78084186"/>
<dbReference type="Gene3D" id="3.40.50.300">
    <property type="entry name" value="P-loop containing nucleotide triphosphate hydrolases"/>
    <property type="match status" value="1"/>
</dbReference>
<dbReference type="PRINTS" id="PR01590">
    <property type="entry name" value="HTHFIS"/>
</dbReference>
<dbReference type="CDD" id="cd00130">
    <property type="entry name" value="PAS"/>
    <property type="match status" value="1"/>
</dbReference>
<evidence type="ECO:0000256" key="4">
    <source>
        <dbReference type="ARBA" id="ARBA00023125"/>
    </source>
</evidence>
<dbReference type="GO" id="GO:0006355">
    <property type="term" value="P:regulation of DNA-templated transcription"/>
    <property type="evidence" value="ECO:0007669"/>
    <property type="project" value="InterPro"/>
</dbReference>
<dbReference type="SUPFAM" id="SSF52172">
    <property type="entry name" value="CheY-like"/>
    <property type="match status" value="1"/>
</dbReference>
<dbReference type="NCBIfam" id="TIGR00229">
    <property type="entry name" value="sensory_box"/>
    <property type="match status" value="1"/>
</dbReference>
<dbReference type="PROSITE" id="PS50112">
    <property type="entry name" value="PAS"/>
    <property type="match status" value="1"/>
</dbReference>
<dbReference type="Gene3D" id="1.10.8.60">
    <property type="match status" value="1"/>
</dbReference>
<dbReference type="AlphaFoldDB" id="E5Y6T2"/>
<name>E5Y6T2_BILW3</name>
<dbReference type="PANTHER" id="PTHR32071">
    <property type="entry name" value="TRANSCRIPTIONAL REGULATORY PROTEIN"/>
    <property type="match status" value="1"/>
</dbReference>
<keyword evidence="11" id="KW-1185">Reference proteome</keyword>
<evidence type="ECO:0000259" key="7">
    <source>
        <dbReference type="PROSITE" id="PS50045"/>
    </source>
</evidence>
<dbReference type="Gene3D" id="3.40.50.2300">
    <property type="match status" value="1"/>
</dbReference>
<dbReference type="CDD" id="cd00009">
    <property type="entry name" value="AAA"/>
    <property type="match status" value="1"/>
</dbReference>
<dbReference type="InterPro" id="IPR035965">
    <property type="entry name" value="PAS-like_dom_sf"/>
</dbReference>
<dbReference type="InterPro" id="IPR011006">
    <property type="entry name" value="CheY-like_superfamily"/>
</dbReference>
<dbReference type="Gene3D" id="3.30.450.20">
    <property type="entry name" value="PAS domain"/>
    <property type="match status" value="1"/>
</dbReference>
<keyword evidence="5" id="KW-0804">Transcription</keyword>
<dbReference type="SMART" id="SM00448">
    <property type="entry name" value="REC"/>
    <property type="match status" value="1"/>
</dbReference>
<evidence type="ECO:0000313" key="10">
    <source>
        <dbReference type="EMBL" id="EFV44273.1"/>
    </source>
</evidence>
<feature type="domain" description="Response regulatory" evidence="8">
    <location>
        <begin position="7"/>
        <end position="122"/>
    </location>
</feature>
<organism evidence="10 11">
    <name type="scientific">Bilophila wadsworthia (strain 3_1_6)</name>
    <dbReference type="NCBI Taxonomy" id="563192"/>
    <lineage>
        <taxon>Bacteria</taxon>
        <taxon>Pseudomonadati</taxon>
        <taxon>Thermodesulfobacteriota</taxon>
        <taxon>Desulfovibrionia</taxon>
        <taxon>Desulfovibrionales</taxon>
        <taxon>Desulfovibrionaceae</taxon>
        <taxon>Bilophila</taxon>
    </lineage>
</organism>
<dbReference type="STRING" id="563192.HMPREF0179_01917"/>
<dbReference type="SMART" id="SM00382">
    <property type="entry name" value="AAA"/>
    <property type="match status" value="1"/>
</dbReference>
<reference evidence="10 11" key="2">
    <citation type="submission" date="2013-04" db="EMBL/GenBank/DDBJ databases">
        <title>The Genome Sequence of Bilophila wadsworthia 3_1_6.</title>
        <authorList>
            <consortium name="The Broad Institute Genomics Platform"/>
            <person name="Earl A."/>
            <person name="Ward D."/>
            <person name="Feldgarden M."/>
            <person name="Gevers D."/>
            <person name="Sibley C."/>
            <person name="Strauss J."/>
            <person name="Allen-Vercoe E."/>
            <person name="Walker B."/>
            <person name="Young S."/>
            <person name="Zeng Q."/>
            <person name="Gargeya S."/>
            <person name="Fitzgerald M."/>
            <person name="Haas B."/>
            <person name="Abouelleil A."/>
            <person name="Allen A.W."/>
            <person name="Alvarado L."/>
            <person name="Arachchi H.M."/>
            <person name="Berlin A.M."/>
            <person name="Chapman S.B."/>
            <person name="Gainer-Dewar J."/>
            <person name="Goldberg J."/>
            <person name="Griggs A."/>
            <person name="Gujja S."/>
            <person name="Hansen M."/>
            <person name="Howarth C."/>
            <person name="Imamovic A."/>
            <person name="Ireland A."/>
            <person name="Larimer J."/>
            <person name="McCowan C."/>
            <person name="Murphy C."/>
            <person name="Pearson M."/>
            <person name="Poon T.W."/>
            <person name="Priest M."/>
            <person name="Roberts A."/>
            <person name="Saif S."/>
            <person name="Shea T."/>
            <person name="Sisk P."/>
            <person name="Sykes S."/>
            <person name="Wortman J."/>
            <person name="Nusbaum C."/>
            <person name="Birren B."/>
        </authorList>
    </citation>
    <scope>NUCLEOTIDE SEQUENCE [LARGE SCALE GENOMIC DNA]</scope>
    <source>
        <strain evidence="10 11">3_1_6</strain>
    </source>
</reference>
<keyword evidence="4" id="KW-0238">DNA-binding</keyword>
<dbReference type="InterPro" id="IPR002078">
    <property type="entry name" value="Sigma_54_int"/>
</dbReference>
<dbReference type="SUPFAM" id="SSF46689">
    <property type="entry name" value="Homeodomain-like"/>
    <property type="match status" value="1"/>
</dbReference>
<dbReference type="EMBL" id="ADCP02000001">
    <property type="protein sequence ID" value="EFV44273.1"/>
    <property type="molecule type" value="Genomic_DNA"/>
</dbReference>
<dbReference type="GO" id="GO:0000160">
    <property type="term" value="P:phosphorelay signal transduction system"/>
    <property type="evidence" value="ECO:0007669"/>
    <property type="project" value="InterPro"/>
</dbReference>
<dbReference type="eggNOG" id="COG2204">
    <property type="taxonomic scope" value="Bacteria"/>
</dbReference>
<dbReference type="PROSITE" id="PS00688">
    <property type="entry name" value="SIGMA54_INTERACT_3"/>
    <property type="match status" value="1"/>
</dbReference>
<dbReference type="Proteomes" id="UP000006034">
    <property type="component" value="Unassembled WGS sequence"/>
</dbReference>
<dbReference type="Pfam" id="PF08447">
    <property type="entry name" value="PAS_3"/>
    <property type="match status" value="1"/>
</dbReference>
<dbReference type="FunFam" id="3.40.50.300:FF:000006">
    <property type="entry name" value="DNA-binding transcriptional regulator NtrC"/>
    <property type="match status" value="1"/>
</dbReference>
<dbReference type="OrthoDB" id="5464420at2"/>
<dbReference type="SUPFAM" id="SSF55785">
    <property type="entry name" value="PYP-like sensor domain (PAS domain)"/>
    <property type="match status" value="1"/>
</dbReference>
<dbReference type="InterPro" id="IPR025944">
    <property type="entry name" value="Sigma_54_int_dom_CS"/>
</dbReference>
<feature type="domain" description="PAS" evidence="9">
    <location>
        <begin position="145"/>
        <end position="220"/>
    </location>
</feature>
<evidence type="ECO:0000256" key="2">
    <source>
        <dbReference type="ARBA" id="ARBA00022840"/>
    </source>
</evidence>
<evidence type="ECO:0000313" key="11">
    <source>
        <dbReference type="Proteomes" id="UP000006034"/>
    </source>
</evidence>
<dbReference type="Pfam" id="PF00072">
    <property type="entry name" value="Response_reg"/>
    <property type="match status" value="1"/>
</dbReference>
<evidence type="ECO:0000259" key="9">
    <source>
        <dbReference type="PROSITE" id="PS50112"/>
    </source>
</evidence>
<dbReference type="eggNOG" id="COG3829">
    <property type="taxonomic scope" value="Bacteria"/>
</dbReference>
<dbReference type="Pfam" id="PF02954">
    <property type="entry name" value="HTH_8"/>
    <property type="match status" value="1"/>
</dbReference>
<reference evidence="10 11" key="1">
    <citation type="submission" date="2010-10" db="EMBL/GenBank/DDBJ databases">
        <authorList>
            <consortium name="The Broad Institute Genome Sequencing Platform"/>
            <person name="Ward D."/>
            <person name="Earl A."/>
            <person name="Feldgarden M."/>
            <person name="Young S.K."/>
            <person name="Gargeya S."/>
            <person name="Zeng Q."/>
            <person name="Alvarado L."/>
            <person name="Berlin A."/>
            <person name="Bochicchio J."/>
            <person name="Chapman S.B."/>
            <person name="Chen Z."/>
            <person name="Freedman E."/>
            <person name="Gellesch M."/>
            <person name="Goldberg J."/>
            <person name="Griggs A."/>
            <person name="Gujja S."/>
            <person name="Heilman E."/>
            <person name="Heiman D."/>
            <person name="Howarth C."/>
            <person name="Mehta T."/>
            <person name="Neiman D."/>
            <person name="Pearson M."/>
            <person name="Roberts A."/>
            <person name="Saif S."/>
            <person name="Shea T."/>
            <person name="Shenoy N."/>
            <person name="Sisk P."/>
            <person name="Stolte C."/>
            <person name="Sykes S."/>
            <person name="White J."/>
            <person name="Yandava C."/>
            <person name="Allen-Vercoe E."/>
            <person name="Sibley C."/>
            <person name="Ambrose C.E."/>
            <person name="Strauss J."/>
            <person name="Daigneault M."/>
            <person name="Haas B."/>
            <person name="Nusbaum C."/>
            <person name="Birren B."/>
        </authorList>
    </citation>
    <scope>NUCLEOTIDE SEQUENCE [LARGE SCALE GENOMIC DNA]</scope>
    <source>
        <strain evidence="10 11">3_1_6</strain>
    </source>
</reference>